<evidence type="ECO:0000259" key="4">
    <source>
        <dbReference type="SMART" id="SM00487"/>
    </source>
</evidence>
<dbReference type="SUPFAM" id="SSF52540">
    <property type="entry name" value="P-loop containing nucleoside triphosphate hydrolases"/>
    <property type="match status" value="2"/>
</dbReference>
<dbReference type="Pfam" id="PF00176">
    <property type="entry name" value="SNF2-rel_dom"/>
    <property type="match status" value="1"/>
</dbReference>
<dbReference type="Proteomes" id="UP000232875">
    <property type="component" value="Unassembled WGS sequence"/>
</dbReference>
<dbReference type="InterPro" id="IPR050628">
    <property type="entry name" value="SNF2_RAD54_helicase_TF"/>
</dbReference>
<dbReference type="EMBL" id="KZ454987">
    <property type="protein sequence ID" value="PKI85383.1"/>
    <property type="molecule type" value="Genomic_DNA"/>
</dbReference>
<dbReference type="Gene3D" id="3.40.50.10810">
    <property type="entry name" value="Tandem AAA-ATPase domain"/>
    <property type="match status" value="1"/>
</dbReference>
<keyword evidence="6" id="KW-1185">Reference proteome</keyword>
<name>A0A2N1JFR3_9BASI</name>
<proteinExistence type="predicted"/>
<evidence type="ECO:0000256" key="2">
    <source>
        <dbReference type="ARBA" id="ARBA00022801"/>
    </source>
</evidence>
<dbReference type="Pfam" id="PF00271">
    <property type="entry name" value="Helicase_C"/>
    <property type="match status" value="1"/>
</dbReference>
<dbReference type="OrthoDB" id="2801544at2759"/>
<dbReference type="GO" id="GO:0005524">
    <property type="term" value="F:ATP binding"/>
    <property type="evidence" value="ECO:0007669"/>
    <property type="project" value="UniProtKB-KW"/>
</dbReference>
<feature type="domain" description="Helicase ATP-binding" evidence="4">
    <location>
        <begin position="178"/>
        <end position="567"/>
    </location>
</feature>
<keyword evidence="3" id="KW-0067">ATP-binding</keyword>
<dbReference type="GO" id="GO:0006281">
    <property type="term" value="P:DNA repair"/>
    <property type="evidence" value="ECO:0007669"/>
    <property type="project" value="TreeGrafter"/>
</dbReference>
<dbReference type="InterPro" id="IPR001650">
    <property type="entry name" value="Helicase_C-like"/>
</dbReference>
<evidence type="ECO:0000256" key="3">
    <source>
        <dbReference type="ARBA" id="ARBA00022840"/>
    </source>
</evidence>
<accession>A0A2N1JFR3</accession>
<dbReference type="GO" id="GO:0008094">
    <property type="term" value="F:ATP-dependent activity, acting on DNA"/>
    <property type="evidence" value="ECO:0007669"/>
    <property type="project" value="TreeGrafter"/>
</dbReference>
<dbReference type="InterPro" id="IPR014001">
    <property type="entry name" value="Helicase_ATP-bd"/>
</dbReference>
<dbReference type="GO" id="GO:0016787">
    <property type="term" value="F:hydrolase activity"/>
    <property type="evidence" value="ECO:0007669"/>
    <property type="project" value="UniProtKB-KW"/>
</dbReference>
<dbReference type="PANTHER" id="PTHR45626">
    <property type="entry name" value="TRANSCRIPTION TERMINATION FACTOR 2-RELATED"/>
    <property type="match status" value="1"/>
</dbReference>
<evidence type="ECO:0000313" key="6">
    <source>
        <dbReference type="Proteomes" id="UP000232875"/>
    </source>
</evidence>
<dbReference type="PANTHER" id="PTHR45626:SF51">
    <property type="entry name" value="SNF2-RELATED DOMAIN-CONTAINING PROTEIN"/>
    <property type="match status" value="1"/>
</dbReference>
<organism evidence="5 6">
    <name type="scientific">Malassezia vespertilionis</name>
    <dbReference type="NCBI Taxonomy" id="2020962"/>
    <lineage>
        <taxon>Eukaryota</taxon>
        <taxon>Fungi</taxon>
        <taxon>Dikarya</taxon>
        <taxon>Basidiomycota</taxon>
        <taxon>Ustilaginomycotina</taxon>
        <taxon>Malasseziomycetes</taxon>
        <taxon>Malasseziales</taxon>
        <taxon>Malasseziaceae</taxon>
        <taxon>Malassezia</taxon>
    </lineage>
</organism>
<sequence>MPVGSSGVHDWIAVGVLPIRVDPPSPFNVETSLGSTFLLDESLRDKLFASVQDATALTHLQVLDAEGAARVSVDSDFLYLWASGMHSGPLFLQVWAKRAGCESGAHNPAHRALWDALLKHIHTSPEQWHCECILHDTKNALFWNPPLTAWSLSELYRNLPSPPHATEEIDMMLSALPLKSTLLQHQKKSLAKMLQRERAPHVYCDPYYLERTSPNAAQYAFDAPQCRFLAMQDVHTYRDSKGGIVCDEMGSGKTFLCLCLILATRTDLAHPEQDPMASQVTTEIGLALPQSAYHGLDPAAARGRDRIVTAAFGAPSPGERISRVRPNVIDAAKLRTRPPKSKHRHCSISLARIAAHRLRTTTVCDDTLVAALPVQLKSLLGASSTPFFNAWPPAPAHLSRVSQHRTPIRVYLTGATLLLVPLALLNQWVEQMDTHVEPSAWRVLVVSDMHTPLPNAHTLAQQYDIVLMSNTRFGKEATTDGQELRANLDESPVMQVCWKRVMVDEGEVLAGDSLMVRLCTQLRVERRWIITNTPIELLSGTGVHDKRGLPTVWSSAERKSLDKLRLLLVRFLRLEPFYSARGKARDWHTLIASGMDKKAHEWIAKRRLYDMLARVMVRNHPQDVEKVCRLPPLHRRTIKLSFSDVERTTYSVVEALQTLHAPLSPGDLALACFHLAGPGLVDEVERASNAAHAQQPSSPQFRALEQLSMALHDRAWRASMRCPDILYKVHSEDAVLSRAWSTDSAFTSEELLRLQHECMPLLDGKHTCDALRETLLTQSAAQPRAKRARYDTPVRVQSHGAQVQLPFGMDDVEIYRASSSKLNAVLSEIMEAVQNEKVLVFSSLDAALHELDAVLALAHIPHRCYLAGTPQKHRNAYVSAFMQSPHIRCLLLSTAVDVRGMDLHCASRIIFCEPIRHIEEWLMVKHTPSPCLDIPHAAIH</sequence>
<dbReference type="Gene3D" id="3.40.50.300">
    <property type="entry name" value="P-loop containing nucleotide triphosphate hydrolases"/>
    <property type="match status" value="1"/>
</dbReference>
<evidence type="ECO:0000256" key="1">
    <source>
        <dbReference type="ARBA" id="ARBA00022741"/>
    </source>
</evidence>
<dbReference type="InterPro" id="IPR038718">
    <property type="entry name" value="SNF2-like_sf"/>
</dbReference>
<dbReference type="InterPro" id="IPR000330">
    <property type="entry name" value="SNF2_N"/>
</dbReference>
<dbReference type="SMART" id="SM00487">
    <property type="entry name" value="DEXDc"/>
    <property type="match status" value="1"/>
</dbReference>
<gene>
    <name evidence="5" type="ORF">MVES_000305</name>
</gene>
<reference evidence="5 6" key="1">
    <citation type="submission" date="2017-10" db="EMBL/GenBank/DDBJ databases">
        <title>A novel species of cold-tolerant Malassezia isolated from bats.</title>
        <authorList>
            <person name="Lorch J.M."/>
            <person name="Palmer J.M."/>
            <person name="Vanderwolf K.J."/>
            <person name="Schmidt K.Z."/>
            <person name="Verant M.L."/>
            <person name="Weller T.J."/>
            <person name="Blehert D.S."/>
        </authorList>
    </citation>
    <scope>NUCLEOTIDE SEQUENCE [LARGE SCALE GENOMIC DNA]</scope>
    <source>
        <strain evidence="5 6">NWHC:44797-103</strain>
    </source>
</reference>
<dbReference type="STRING" id="2020962.A0A2N1JFR3"/>
<dbReference type="GO" id="GO:0005634">
    <property type="term" value="C:nucleus"/>
    <property type="evidence" value="ECO:0007669"/>
    <property type="project" value="TreeGrafter"/>
</dbReference>
<keyword evidence="2" id="KW-0378">Hydrolase</keyword>
<dbReference type="AlphaFoldDB" id="A0A2N1JFR3"/>
<keyword evidence="1" id="KW-0547">Nucleotide-binding</keyword>
<evidence type="ECO:0000313" key="5">
    <source>
        <dbReference type="EMBL" id="PKI85383.1"/>
    </source>
</evidence>
<dbReference type="InterPro" id="IPR027417">
    <property type="entry name" value="P-loop_NTPase"/>
</dbReference>
<protein>
    <recommendedName>
        <fullName evidence="4">Helicase ATP-binding domain-containing protein</fullName>
    </recommendedName>
</protein>